<name>A0A6I0EQQ4_9FIRM</name>
<comment type="caution">
    <text evidence="2">The sequence shown here is derived from an EMBL/GenBank/DDBJ whole genome shotgun (WGS) entry which is preliminary data.</text>
</comment>
<evidence type="ECO:0000313" key="2">
    <source>
        <dbReference type="EMBL" id="KAB2952546.1"/>
    </source>
</evidence>
<dbReference type="Proteomes" id="UP000468766">
    <property type="component" value="Unassembled WGS sequence"/>
</dbReference>
<dbReference type="SMART" id="SM00909">
    <property type="entry name" value="Germane"/>
    <property type="match status" value="1"/>
</dbReference>
<dbReference type="AlphaFoldDB" id="A0A6I0EQQ4"/>
<dbReference type="OrthoDB" id="9809406at2"/>
<dbReference type="EMBL" id="WBXO01000005">
    <property type="protein sequence ID" value="KAB2952546.1"/>
    <property type="molecule type" value="Genomic_DNA"/>
</dbReference>
<dbReference type="Pfam" id="PF10646">
    <property type="entry name" value="Germane"/>
    <property type="match status" value="1"/>
</dbReference>
<feature type="domain" description="GerMN" evidence="1">
    <location>
        <begin position="86"/>
        <end position="173"/>
    </location>
</feature>
<keyword evidence="3" id="KW-1185">Reference proteome</keyword>
<evidence type="ECO:0000313" key="3">
    <source>
        <dbReference type="Proteomes" id="UP000468766"/>
    </source>
</evidence>
<dbReference type="InterPro" id="IPR019606">
    <property type="entry name" value="GerMN"/>
</dbReference>
<evidence type="ECO:0000259" key="1">
    <source>
        <dbReference type="SMART" id="SM00909"/>
    </source>
</evidence>
<organism evidence="2 3">
    <name type="scientific">Heliorestis acidaminivorans</name>
    <dbReference type="NCBI Taxonomy" id="553427"/>
    <lineage>
        <taxon>Bacteria</taxon>
        <taxon>Bacillati</taxon>
        <taxon>Bacillota</taxon>
        <taxon>Clostridia</taxon>
        <taxon>Eubacteriales</taxon>
        <taxon>Heliobacteriaceae</taxon>
        <taxon>Heliorestis</taxon>
    </lineage>
</organism>
<accession>A0A6I0EQQ4</accession>
<gene>
    <name evidence="2" type="ORF">F9B85_07725</name>
</gene>
<proteinExistence type="predicted"/>
<protein>
    <recommendedName>
        <fullName evidence="1">GerMN domain-containing protein</fullName>
    </recommendedName>
</protein>
<sequence>MTSLEGGFFLYRLKLKHLHYAFLLFLLVLTSVYLAGCANSAVSSQQQEEISSPISEKVVQLYFPDRELNRLACEEYTVSGTQEEKVAKIFEQLKAGPRNEQLITLIPEETILLDQVIEDEDRLTINLSDHIYRINLGSSGEALLVGSIVNSLSALNFTSIQILIDGQIIESIAGHMYIAEPLAFFDYLTIRHGKIPAPSNLQDIQSAVQEGHQLWRLDPVEVSRVDGIALGFSPDKDSFSLTERDSQPGKASVLVTHGKNQYTIHLLQPLNIGPEQIWIIDEVTVE</sequence>
<reference evidence="2 3" key="1">
    <citation type="submission" date="2019-10" db="EMBL/GenBank/DDBJ databases">
        <title>Whole-genome sequence of the extremophile Heliorestis acidaminivorans DSM 24790.</title>
        <authorList>
            <person name="Kyndt J.A."/>
            <person name="Meyer T.E."/>
        </authorList>
    </citation>
    <scope>NUCLEOTIDE SEQUENCE [LARGE SCALE GENOMIC DNA]</scope>
    <source>
        <strain evidence="2 3">DSM 24790</strain>
    </source>
</reference>